<accession>A0A0A9G501</accession>
<dbReference type="EMBL" id="GBRH01182158">
    <property type="protein sequence ID" value="JAE15738.1"/>
    <property type="molecule type" value="Transcribed_RNA"/>
</dbReference>
<proteinExistence type="predicted"/>
<dbReference type="AlphaFoldDB" id="A0A0A9G501"/>
<protein>
    <submittedName>
        <fullName evidence="1">Uncharacterized protein</fullName>
    </submittedName>
</protein>
<reference evidence="1" key="1">
    <citation type="submission" date="2014-09" db="EMBL/GenBank/DDBJ databases">
        <authorList>
            <person name="Magalhaes I.L.F."/>
            <person name="Oliveira U."/>
            <person name="Santos F.R."/>
            <person name="Vidigal T.H.D.A."/>
            <person name="Brescovit A.D."/>
            <person name="Santos A.J."/>
        </authorList>
    </citation>
    <scope>NUCLEOTIDE SEQUENCE</scope>
    <source>
        <tissue evidence="1">Shoot tissue taken approximately 20 cm above the soil surface</tissue>
    </source>
</reference>
<name>A0A0A9G501_ARUDO</name>
<evidence type="ECO:0000313" key="1">
    <source>
        <dbReference type="EMBL" id="JAE15738.1"/>
    </source>
</evidence>
<reference evidence="1" key="2">
    <citation type="journal article" date="2015" name="Data Brief">
        <title>Shoot transcriptome of the giant reed, Arundo donax.</title>
        <authorList>
            <person name="Barrero R.A."/>
            <person name="Guerrero F.D."/>
            <person name="Moolhuijzen P."/>
            <person name="Goolsby J.A."/>
            <person name="Tidwell J."/>
            <person name="Bellgard S.E."/>
            <person name="Bellgard M.I."/>
        </authorList>
    </citation>
    <scope>NUCLEOTIDE SEQUENCE</scope>
    <source>
        <tissue evidence="1">Shoot tissue taken approximately 20 cm above the soil surface</tissue>
    </source>
</reference>
<organism evidence="1">
    <name type="scientific">Arundo donax</name>
    <name type="common">Giant reed</name>
    <name type="synonym">Donax arundinaceus</name>
    <dbReference type="NCBI Taxonomy" id="35708"/>
    <lineage>
        <taxon>Eukaryota</taxon>
        <taxon>Viridiplantae</taxon>
        <taxon>Streptophyta</taxon>
        <taxon>Embryophyta</taxon>
        <taxon>Tracheophyta</taxon>
        <taxon>Spermatophyta</taxon>
        <taxon>Magnoliopsida</taxon>
        <taxon>Liliopsida</taxon>
        <taxon>Poales</taxon>
        <taxon>Poaceae</taxon>
        <taxon>PACMAD clade</taxon>
        <taxon>Arundinoideae</taxon>
        <taxon>Arundineae</taxon>
        <taxon>Arundo</taxon>
    </lineage>
</organism>
<sequence length="54" mass="6465">MIKVLLLNYHQVNLSYAWVDFSIHHYLTAHQFILDISSLDEQITCRWFVMLPLS</sequence>